<evidence type="ECO:0000256" key="10">
    <source>
        <dbReference type="ARBA" id="ARBA00037295"/>
    </source>
</evidence>
<dbReference type="Pfam" id="PF07690">
    <property type="entry name" value="MFS_1"/>
    <property type="match status" value="1"/>
</dbReference>
<evidence type="ECO:0000256" key="7">
    <source>
        <dbReference type="ARBA" id="ARBA00022847"/>
    </source>
</evidence>
<comment type="caution">
    <text evidence="14">The sequence shown here is derived from an EMBL/GenBank/DDBJ whole genome shotgun (WGS) entry which is preliminary data.</text>
</comment>
<comment type="subcellular location">
    <subcellularLocation>
        <location evidence="1">Cell inner membrane</location>
        <topology evidence="1">Multi-pass membrane protein</topology>
    </subcellularLocation>
</comment>
<organism evidence="14 15">
    <name type="scientific">Paenactinomyces guangxiensis</name>
    <dbReference type="NCBI Taxonomy" id="1490290"/>
    <lineage>
        <taxon>Bacteria</taxon>
        <taxon>Bacillati</taxon>
        <taxon>Bacillota</taxon>
        <taxon>Bacilli</taxon>
        <taxon>Bacillales</taxon>
        <taxon>Thermoactinomycetaceae</taxon>
        <taxon>Paenactinomyces</taxon>
    </lineage>
</organism>
<feature type="transmembrane region" description="Helical" evidence="12">
    <location>
        <begin position="413"/>
        <end position="429"/>
    </location>
</feature>
<evidence type="ECO:0000256" key="6">
    <source>
        <dbReference type="ARBA" id="ARBA00022692"/>
    </source>
</evidence>
<evidence type="ECO:0000256" key="8">
    <source>
        <dbReference type="ARBA" id="ARBA00022989"/>
    </source>
</evidence>
<evidence type="ECO:0000256" key="5">
    <source>
        <dbReference type="ARBA" id="ARBA00022519"/>
    </source>
</evidence>
<evidence type="ECO:0000256" key="3">
    <source>
        <dbReference type="ARBA" id="ARBA00022448"/>
    </source>
</evidence>
<accession>A0A7W1WR01</accession>
<dbReference type="GO" id="GO:0005886">
    <property type="term" value="C:plasma membrane"/>
    <property type="evidence" value="ECO:0007669"/>
    <property type="project" value="UniProtKB-SubCell"/>
</dbReference>
<keyword evidence="5" id="KW-0997">Cell inner membrane</keyword>
<dbReference type="InterPro" id="IPR051084">
    <property type="entry name" value="H+-coupled_symporters"/>
</dbReference>
<dbReference type="SUPFAM" id="SSF103473">
    <property type="entry name" value="MFS general substrate transporter"/>
    <property type="match status" value="1"/>
</dbReference>
<dbReference type="NCBIfam" id="TIGR00883">
    <property type="entry name" value="2A0106"/>
    <property type="match status" value="1"/>
</dbReference>
<protein>
    <recommendedName>
        <fullName evidence="11">Putative proline/betaine transporter</fullName>
    </recommendedName>
</protein>
<evidence type="ECO:0000256" key="9">
    <source>
        <dbReference type="ARBA" id="ARBA00023136"/>
    </source>
</evidence>
<feature type="transmembrane region" description="Helical" evidence="12">
    <location>
        <begin position="197"/>
        <end position="216"/>
    </location>
</feature>
<dbReference type="InterPro" id="IPR020846">
    <property type="entry name" value="MFS_dom"/>
</dbReference>
<dbReference type="InterPro" id="IPR011701">
    <property type="entry name" value="MFS"/>
</dbReference>
<evidence type="ECO:0000256" key="1">
    <source>
        <dbReference type="ARBA" id="ARBA00004429"/>
    </source>
</evidence>
<name>A0A7W1WR01_9BACL</name>
<dbReference type="InterPro" id="IPR005828">
    <property type="entry name" value="MFS_sugar_transport-like"/>
</dbReference>
<dbReference type="AlphaFoldDB" id="A0A7W1WR01"/>
<evidence type="ECO:0000313" key="14">
    <source>
        <dbReference type="EMBL" id="MBA4494324.1"/>
    </source>
</evidence>
<dbReference type="CDD" id="cd17369">
    <property type="entry name" value="MFS_ShiA_like"/>
    <property type="match status" value="1"/>
</dbReference>
<dbReference type="EMBL" id="JACEIQ010000006">
    <property type="protein sequence ID" value="MBA4494324.1"/>
    <property type="molecule type" value="Genomic_DNA"/>
</dbReference>
<comment type="function">
    <text evidence="10">May be a proton symporter involved in the uptake of osmolytes such as proline and glycine betaine.</text>
</comment>
<comment type="similarity">
    <text evidence="2">Belongs to the major facilitator superfamily. Metabolite:H+ Symporter (MHS) family (TC 2.A.1.6) family.</text>
</comment>
<feature type="domain" description="Major facilitator superfamily (MFS) profile" evidence="13">
    <location>
        <begin position="25"/>
        <end position="434"/>
    </location>
</feature>
<keyword evidence="6 12" id="KW-0812">Transmembrane</keyword>
<keyword evidence="3" id="KW-0813">Transport</keyword>
<dbReference type="PROSITE" id="PS00217">
    <property type="entry name" value="SUGAR_TRANSPORT_2"/>
    <property type="match status" value="1"/>
</dbReference>
<dbReference type="RefSeq" id="WP_181751562.1">
    <property type="nucleotide sequence ID" value="NZ_JACEIQ010000006.1"/>
</dbReference>
<evidence type="ECO:0000259" key="13">
    <source>
        <dbReference type="PROSITE" id="PS50850"/>
    </source>
</evidence>
<feature type="transmembrane region" description="Helical" evidence="12">
    <location>
        <begin position="97"/>
        <end position="115"/>
    </location>
</feature>
<keyword evidence="9 12" id="KW-0472">Membrane</keyword>
<evidence type="ECO:0000256" key="11">
    <source>
        <dbReference type="ARBA" id="ARBA00039918"/>
    </source>
</evidence>
<dbReference type="Gene3D" id="1.20.1250.20">
    <property type="entry name" value="MFS general substrate transporter like domains"/>
    <property type="match status" value="2"/>
</dbReference>
<proteinExistence type="inferred from homology"/>
<keyword evidence="8 12" id="KW-1133">Transmembrane helix</keyword>
<evidence type="ECO:0000313" key="15">
    <source>
        <dbReference type="Proteomes" id="UP000535491"/>
    </source>
</evidence>
<dbReference type="PROSITE" id="PS50850">
    <property type="entry name" value="MFS"/>
    <property type="match status" value="1"/>
</dbReference>
<evidence type="ECO:0000256" key="2">
    <source>
        <dbReference type="ARBA" id="ARBA00008240"/>
    </source>
</evidence>
<dbReference type="InterPro" id="IPR036259">
    <property type="entry name" value="MFS_trans_sf"/>
</dbReference>
<feature type="transmembrane region" description="Helical" evidence="12">
    <location>
        <begin position="61"/>
        <end position="85"/>
    </location>
</feature>
<keyword evidence="15" id="KW-1185">Reference proteome</keyword>
<dbReference type="GO" id="GO:0015293">
    <property type="term" value="F:symporter activity"/>
    <property type="evidence" value="ECO:0007669"/>
    <property type="project" value="UniProtKB-KW"/>
</dbReference>
<dbReference type="PANTHER" id="PTHR43528">
    <property type="entry name" value="ALPHA-KETOGLUTARATE PERMEASE"/>
    <property type="match status" value="1"/>
</dbReference>
<evidence type="ECO:0000256" key="4">
    <source>
        <dbReference type="ARBA" id="ARBA00022475"/>
    </source>
</evidence>
<keyword evidence="4" id="KW-1003">Cell membrane</keyword>
<gene>
    <name evidence="14" type="ORF">H1191_08400</name>
</gene>
<dbReference type="InterPro" id="IPR005829">
    <property type="entry name" value="Sugar_transporter_CS"/>
</dbReference>
<dbReference type="Proteomes" id="UP000535491">
    <property type="component" value="Unassembled WGS sequence"/>
</dbReference>
<dbReference type="InterPro" id="IPR004736">
    <property type="entry name" value="MHS_symport"/>
</dbReference>
<dbReference type="PANTHER" id="PTHR43528:SF1">
    <property type="entry name" value="ALPHA-KETOGLUTARATE PERMEASE"/>
    <property type="match status" value="1"/>
</dbReference>
<dbReference type="PROSITE" id="PS00216">
    <property type="entry name" value="SUGAR_TRANSPORT_1"/>
    <property type="match status" value="1"/>
</dbReference>
<keyword evidence="7" id="KW-0769">Symport</keyword>
<feature type="transmembrane region" description="Helical" evidence="12">
    <location>
        <begin position="381"/>
        <end position="401"/>
    </location>
</feature>
<reference evidence="14 15" key="1">
    <citation type="submission" date="2020-07" db="EMBL/GenBank/DDBJ databases">
        <authorList>
            <person name="Feng H."/>
        </authorList>
    </citation>
    <scope>NUCLEOTIDE SEQUENCE [LARGE SCALE GENOMIC DNA]</scope>
    <source>
        <strain evidence="15">s-10</strain>
    </source>
</reference>
<dbReference type="Pfam" id="PF00083">
    <property type="entry name" value="Sugar_tr"/>
    <property type="match status" value="1"/>
</dbReference>
<feature type="transmembrane region" description="Helical" evidence="12">
    <location>
        <begin position="288"/>
        <end position="309"/>
    </location>
</feature>
<feature type="transmembrane region" description="Helical" evidence="12">
    <location>
        <begin position="251"/>
        <end position="268"/>
    </location>
</feature>
<sequence length="438" mass="47678">MAVNLELNQRDTGKQTISPAQAKKAVIAGTFGNIMEWYDWAIYGYFAPVIGQLFFPATDALASLLLSFAVFAVGFIMRPLGALFFGPYSDRVGRKKALSLAVILMGISTFVMGILPTYEQIGILAPILLVIARLVQGLSAGGEWGSGTSFIVEYAPESKRGFYGSWQQFSTGAGLLVGSVVATVFTTIFSPQELSAWGWRIPFLLGIIVGIVGLYLRMRIDETPKYKEIAKDTKVSKKPLLDTLKNHPKEILIAIGFTIHWTVSYYLLLTYMPTYISKVVNLPMSLSLLSNVIVITFFISLVPVMGWLSDRLGRKPVLISSTIGFALLSYPLFSLIEHSSFVIILLSQMLLAIFEAAYSGPGPAAIAEVFPTKIRASALSVGYNISVAAFGGTAPFIATYLISATGDNTSPTYYVIACAVISMLVLFGIKETYKEPLK</sequence>
<dbReference type="FunFam" id="1.20.1250.20:FF:000001">
    <property type="entry name" value="Dicarboxylate MFS transporter"/>
    <property type="match status" value="1"/>
</dbReference>
<feature type="transmembrane region" description="Helical" evidence="12">
    <location>
        <begin position="169"/>
        <end position="191"/>
    </location>
</feature>
<evidence type="ECO:0000256" key="12">
    <source>
        <dbReference type="SAM" id="Phobius"/>
    </source>
</evidence>